<evidence type="ECO:0000256" key="4">
    <source>
        <dbReference type="PIRSR" id="PIRSR602401-1"/>
    </source>
</evidence>
<evidence type="ECO:0000256" key="5">
    <source>
        <dbReference type="RuleBase" id="RU000461"/>
    </source>
</evidence>
<evidence type="ECO:0000256" key="6">
    <source>
        <dbReference type="SAM" id="SignalP"/>
    </source>
</evidence>
<dbReference type="GO" id="GO:0020037">
    <property type="term" value="F:heme binding"/>
    <property type="evidence" value="ECO:0007669"/>
    <property type="project" value="InterPro"/>
</dbReference>
<keyword evidence="3 4" id="KW-0408">Iron</keyword>
<protein>
    <submittedName>
        <fullName evidence="7">Cytochrome P450 71A9</fullName>
    </submittedName>
</protein>
<dbReference type="PRINTS" id="PR00385">
    <property type="entry name" value="P450"/>
</dbReference>
<dbReference type="InterPro" id="IPR001128">
    <property type="entry name" value="Cyt_P450"/>
</dbReference>
<dbReference type="Proteomes" id="UP001179952">
    <property type="component" value="Unassembled WGS sequence"/>
</dbReference>
<comment type="similarity">
    <text evidence="1 5">Belongs to the cytochrome P450 family.</text>
</comment>
<feature type="chain" id="PRO_5043653488" evidence="6">
    <location>
        <begin position="22"/>
        <end position="500"/>
    </location>
</feature>
<dbReference type="GO" id="GO:0005506">
    <property type="term" value="F:iron ion binding"/>
    <property type="evidence" value="ECO:0007669"/>
    <property type="project" value="InterPro"/>
</dbReference>
<keyword evidence="5" id="KW-0503">Monooxygenase</keyword>
<dbReference type="GO" id="GO:0004497">
    <property type="term" value="F:monooxygenase activity"/>
    <property type="evidence" value="ECO:0007669"/>
    <property type="project" value="UniProtKB-KW"/>
</dbReference>
<dbReference type="EMBL" id="JAUJYN010000006">
    <property type="protein sequence ID" value="KAK1268991.1"/>
    <property type="molecule type" value="Genomic_DNA"/>
</dbReference>
<dbReference type="Pfam" id="PF00067">
    <property type="entry name" value="p450"/>
    <property type="match status" value="1"/>
</dbReference>
<dbReference type="InterPro" id="IPR036396">
    <property type="entry name" value="Cyt_P450_sf"/>
</dbReference>
<dbReference type="PROSITE" id="PS00086">
    <property type="entry name" value="CYTOCHROME_P450"/>
    <property type="match status" value="1"/>
</dbReference>
<dbReference type="AlphaFoldDB" id="A0AAV9AXX6"/>
<dbReference type="CDD" id="cd11072">
    <property type="entry name" value="CYP71-like"/>
    <property type="match status" value="1"/>
</dbReference>
<evidence type="ECO:0000256" key="2">
    <source>
        <dbReference type="ARBA" id="ARBA00022723"/>
    </source>
</evidence>
<evidence type="ECO:0000313" key="8">
    <source>
        <dbReference type="Proteomes" id="UP001179952"/>
    </source>
</evidence>
<evidence type="ECO:0000256" key="3">
    <source>
        <dbReference type="ARBA" id="ARBA00023004"/>
    </source>
</evidence>
<organism evidence="7 8">
    <name type="scientific">Acorus gramineus</name>
    <name type="common">Dwarf sweet flag</name>
    <dbReference type="NCBI Taxonomy" id="55184"/>
    <lineage>
        <taxon>Eukaryota</taxon>
        <taxon>Viridiplantae</taxon>
        <taxon>Streptophyta</taxon>
        <taxon>Embryophyta</taxon>
        <taxon>Tracheophyta</taxon>
        <taxon>Spermatophyta</taxon>
        <taxon>Magnoliopsida</taxon>
        <taxon>Liliopsida</taxon>
        <taxon>Acoraceae</taxon>
        <taxon>Acorus</taxon>
    </lineage>
</organism>
<dbReference type="Gene3D" id="1.10.630.10">
    <property type="entry name" value="Cytochrome P450"/>
    <property type="match status" value="1"/>
</dbReference>
<comment type="caution">
    <text evidence="7">The sequence shown here is derived from an EMBL/GenBank/DDBJ whole genome shotgun (WGS) entry which is preliminary data.</text>
</comment>
<dbReference type="GO" id="GO:0016705">
    <property type="term" value="F:oxidoreductase activity, acting on paired donors, with incorporation or reduction of molecular oxygen"/>
    <property type="evidence" value="ECO:0007669"/>
    <property type="project" value="InterPro"/>
</dbReference>
<dbReference type="SUPFAM" id="SSF48264">
    <property type="entry name" value="Cytochrome P450"/>
    <property type="match status" value="1"/>
</dbReference>
<sequence length="500" mass="56419">MWQAFLALLFVPLVIIHEIVSTKNSNLPPSPSKLPIIGHLHQISSPIAHRAFYALSQKHGPIMHLQLGLLRIIVITSSELAQEILKTQDAIFMSRPLLFLTNKLFYGNLDIAFTPYGEYWKQARKICIVHLLNSRRVQSFGDIREDEVARLIGEVLAKSSMGPVNLSKILNSLTNNMISRVAVGRRVTGGDKLNKMIIEFSQLFESPWIQMTEYFPYIGAALNKINGMNARIGRLVRDWDVLLDQVIEDHKNKSGGGGGGENNNKVEDLVDILLSHYQDQEVTRYSLTMDQIKAIITDMFVGGTDTSFVLLEWTMSQLIKNPRVMKMVQAEVRSAMEAGKPSVGESDVAKLPYLKAVVKEGLRLHPPGPLLIPHESLKDTTVHGYHIPAKTRIIINAWAIGRDPKYWEAPEEFRPERFLEGSLDFKGNDFQFIPFSAGRRICPGMFFAVSEVELALANLLYKFDWKLPEGEGSMEDLNMDEVPGLIVKRKYNLHLIATPY</sequence>
<dbReference type="PANTHER" id="PTHR47955:SF15">
    <property type="entry name" value="CYTOCHROME P450 71A2-LIKE"/>
    <property type="match status" value="1"/>
</dbReference>
<evidence type="ECO:0000256" key="1">
    <source>
        <dbReference type="ARBA" id="ARBA00010617"/>
    </source>
</evidence>
<keyword evidence="2 4" id="KW-0479">Metal-binding</keyword>
<keyword evidence="5" id="KW-0560">Oxidoreductase</keyword>
<dbReference type="InterPro" id="IPR002401">
    <property type="entry name" value="Cyt_P450_E_grp-I"/>
</dbReference>
<evidence type="ECO:0000313" key="7">
    <source>
        <dbReference type="EMBL" id="KAK1268991.1"/>
    </source>
</evidence>
<dbReference type="PANTHER" id="PTHR47955">
    <property type="entry name" value="CYTOCHROME P450 FAMILY 71 PROTEIN"/>
    <property type="match status" value="1"/>
</dbReference>
<reference evidence="7" key="2">
    <citation type="submission" date="2023-06" db="EMBL/GenBank/DDBJ databases">
        <authorList>
            <person name="Ma L."/>
            <person name="Liu K.-W."/>
            <person name="Li Z."/>
            <person name="Hsiao Y.-Y."/>
            <person name="Qi Y."/>
            <person name="Fu T."/>
            <person name="Tang G."/>
            <person name="Zhang D."/>
            <person name="Sun W.-H."/>
            <person name="Liu D.-K."/>
            <person name="Li Y."/>
            <person name="Chen G.-Z."/>
            <person name="Liu X.-D."/>
            <person name="Liao X.-Y."/>
            <person name="Jiang Y.-T."/>
            <person name="Yu X."/>
            <person name="Hao Y."/>
            <person name="Huang J."/>
            <person name="Zhao X.-W."/>
            <person name="Ke S."/>
            <person name="Chen Y.-Y."/>
            <person name="Wu W.-L."/>
            <person name="Hsu J.-L."/>
            <person name="Lin Y.-F."/>
            <person name="Huang M.-D."/>
            <person name="Li C.-Y."/>
            <person name="Huang L."/>
            <person name="Wang Z.-W."/>
            <person name="Zhao X."/>
            <person name="Zhong W.-Y."/>
            <person name="Peng D.-H."/>
            <person name="Ahmad S."/>
            <person name="Lan S."/>
            <person name="Zhang J.-S."/>
            <person name="Tsai W.-C."/>
            <person name="Van De Peer Y."/>
            <person name="Liu Z.-J."/>
        </authorList>
    </citation>
    <scope>NUCLEOTIDE SEQUENCE</scope>
    <source>
        <strain evidence="7">SCP</strain>
        <tissue evidence="7">Leaves</tissue>
    </source>
</reference>
<gene>
    <name evidence="7" type="ORF">QJS04_geneDACA008267</name>
</gene>
<feature type="signal peptide" evidence="6">
    <location>
        <begin position="1"/>
        <end position="21"/>
    </location>
</feature>
<reference evidence="7" key="1">
    <citation type="journal article" date="2023" name="Nat. Commun.">
        <title>Diploid and tetraploid genomes of Acorus and the evolution of monocots.</title>
        <authorList>
            <person name="Ma L."/>
            <person name="Liu K.W."/>
            <person name="Li Z."/>
            <person name="Hsiao Y.Y."/>
            <person name="Qi Y."/>
            <person name="Fu T."/>
            <person name="Tang G.D."/>
            <person name="Zhang D."/>
            <person name="Sun W.H."/>
            <person name="Liu D.K."/>
            <person name="Li Y."/>
            <person name="Chen G.Z."/>
            <person name="Liu X.D."/>
            <person name="Liao X.Y."/>
            <person name="Jiang Y.T."/>
            <person name="Yu X."/>
            <person name="Hao Y."/>
            <person name="Huang J."/>
            <person name="Zhao X.W."/>
            <person name="Ke S."/>
            <person name="Chen Y.Y."/>
            <person name="Wu W.L."/>
            <person name="Hsu J.L."/>
            <person name="Lin Y.F."/>
            <person name="Huang M.D."/>
            <person name="Li C.Y."/>
            <person name="Huang L."/>
            <person name="Wang Z.W."/>
            <person name="Zhao X."/>
            <person name="Zhong W.Y."/>
            <person name="Peng D.H."/>
            <person name="Ahmad S."/>
            <person name="Lan S."/>
            <person name="Zhang J.S."/>
            <person name="Tsai W.C."/>
            <person name="Van de Peer Y."/>
            <person name="Liu Z.J."/>
        </authorList>
    </citation>
    <scope>NUCLEOTIDE SEQUENCE</scope>
    <source>
        <strain evidence="7">SCP</strain>
    </source>
</reference>
<keyword evidence="8" id="KW-1185">Reference proteome</keyword>
<dbReference type="InterPro" id="IPR017972">
    <property type="entry name" value="Cyt_P450_CS"/>
</dbReference>
<name>A0AAV9AXX6_ACOGR</name>
<keyword evidence="6" id="KW-0732">Signal</keyword>
<feature type="binding site" description="axial binding residue" evidence="4">
    <location>
        <position position="442"/>
    </location>
    <ligand>
        <name>heme</name>
        <dbReference type="ChEBI" id="CHEBI:30413"/>
    </ligand>
    <ligandPart>
        <name>Fe</name>
        <dbReference type="ChEBI" id="CHEBI:18248"/>
    </ligandPart>
</feature>
<keyword evidence="4 5" id="KW-0349">Heme</keyword>
<accession>A0AAV9AXX6</accession>
<dbReference type="PRINTS" id="PR00463">
    <property type="entry name" value="EP450I"/>
</dbReference>
<proteinExistence type="inferred from homology"/>
<comment type="cofactor">
    <cofactor evidence="4">
        <name>heme</name>
        <dbReference type="ChEBI" id="CHEBI:30413"/>
    </cofactor>
</comment>
<dbReference type="FunFam" id="1.10.630.10:FF:000011">
    <property type="entry name" value="Cytochrome P450 83B1"/>
    <property type="match status" value="1"/>
</dbReference>